<keyword evidence="1" id="KW-0472">Membrane</keyword>
<evidence type="ECO:0000313" key="2">
    <source>
        <dbReference type="EMBL" id="RLL48361.1"/>
    </source>
</evidence>
<protein>
    <submittedName>
        <fullName evidence="2">Uncharacterized protein</fullName>
    </submittedName>
</protein>
<keyword evidence="3" id="KW-1185">Reference proteome</keyword>
<dbReference type="RefSeq" id="WP_121521476.1">
    <property type="nucleotide sequence ID" value="NZ_RCHR01000001.1"/>
</dbReference>
<accession>A0A498DBH2</accession>
<dbReference type="Proteomes" id="UP000270219">
    <property type="component" value="Unassembled WGS sequence"/>
</dbReference>
<evidence type="ECO:0000256" key="1">
    <source>
        <dbReference type="SAM" id="Phobius"/>
    </source>
</evidence>
<keyword evidence="1" id="KW-0812">Transmembrane</keyword>
<sequence>MEFELTLKNKRVRVWLWLMIPAFIFTLILFIYLPEKFSIAPVLPIIIGYFTYICWVFMLKKNRINLLK</sequence>
<evidence type="ECO:0000313" key="3">
    <source>
        <dbReference type="Proteomes" id="UP000270219"/>
    </source>
</evidence>
<keyword evidence="1" id="KW-1133">Transmembrane helix</keyword>
<gene>
    <name evidence="2" type="ORF">D8M04_03615</name>
</gene>
<comment type="caution">
    <text evidence="2">The sequence shown here is derived from an EMBL/GenBank/DDBJ whole genome shotgun (WGS) entry which is preliminary data.</text>
</comment>
<dbReference type="AlphaFoldDB" id="A0A498DBH2"/>
<dbReference type="OrthoDB" id="2721383at2"/>
<name>A0A498DBH2_9BACI</name>
<feature type="transmembrane region" description="Helical" evidence="1">
    <location>
        <begin position="12"/>
        <end position="33"/>
    </location>
</feature>
<organism evidence="2 3">
    <name type="scientific">Oceanobacillus piezotolerans</name>
    <dbReference type="NCBI Taxonomy" id="2448030"/>
    <lineage>
        <taxon>Bacteria</taxon>
        <taxon>Bacillati</taxon>
        <taxon>Bacillota</taxon>
        <taxon>Bacilli</taxon>
        <taxon>Bacillales</taxon>
        <taxon>Bacillaceae</taxon>
        <taxon>Oceanobacillus</taxon>
    </lineage>
</organism>
<feature type="transmembrane region" description="Helical" evidence="1">
    <location>
        <begin position="39"/>
        <end position="59"/>
    </location>
</feature>
<reference evidence="2 3" key="1">
    <citation type="submission" date="2018-10" db="EMBL/GenBank/DDBJ databases">
        <title>Oceanobacillus sp. YLB-02 draft genome.</title>
        <authorList>
            <person name="Yu L."/>
        </authorList>
    </citation>
    <scope>NUCLEOTIDE SEQUENCE [LARGE SCALE GENOMIC DNA]</scope>
    <source>
        <strain evidence="2 3">YLB-02</strain>
    </source>
</reference>
<proteinExistence type="predicted"/>
<dbReference type="EMBL" id="RCHR01000001">
    <property type="protein sequence ID" value="RLL48361.1"/>
    <property type="molecule type" value="Genomic_DNA"/>
</dbReference>